<feature type="region of interest" description="Disordered" evidence="12">
    <location>
        <begin position="110"/>
        <end position="132"/>
    </location>
</feature>
<dbReference type="GO" id="GO:0008270">
    <property type="term" value="F:zinc ion binding"/>
    <property type="evidence" value="ECO:0007669"/>
    <property type="project" value="UniProtKB-KW"/>
</dbReference>
<comment type="subcellular location">
    <subcellularLocation>
        <location evidence="1">Nucleus</location>
    </subcellularLocation>
</comment>
<dbReference type="InterPro" id="IPR013087">
    <property type="entry name" value="Znf_C2H2_type"/>
</dbReference>
<evidence type="ECO:0000256" key="7">
    <source>
        <dbReference type="ARBA" id="ARBA00022843"/>
    </source>
</evidence>
<evidence type="ECO:0000256" key="12">
    <source>
        <dbReference type="SAM" id="MobiDB-lite"/>
    </source>
</evidence>
<dbReference type="Proteomes" id="UP000472267">
    <property type="component" value="Chromosome 14"/>
</dbReference>
<keyword evidence="6" id="KW-0862">Zinc</keyword>
<evidence type="ECO:0000259" key="13">
    <source>
        <dbReference type="PROSITE" id="PS50157"/>
    </source>
</evidence>
<keyword evidence="10" id="KW-0539">Nucleus</keyword>
<dbReference type="AlphaFoldDB" id="A0A672IPA6"/>
<evidence type="ECO:0000256" key="6">
    <source>
        <dbReference type="ARBA" id="ARBA00022833"/>
    </source>
</evidence>
<evidence type="ECO:0000313" key="14">
    <source>
        <dbReference type="Ensembl" id="ENSSFAP00005043666.1"/>
    </source>
</evidence>
<evidence type="ECO:0000256" key="4">
    <source>
        <dbReference type="ARBA" id="ARBA00022737"/>
    </source>
</evidence>
<evidence type="ECO:0000256" key="11">
    <source>
        <dbReference type="PROSITE-ProRule" id="PRU00042"/>
    </source>
</evidence>
<dbReference type="Ensembl" id="ENSSFAT00005045217.1">
    <property type="protein sequence ID" value="ENSSFAP00005043666.1"/>
    <property type="gene ID" value="ENSSFAG00005021567.1"/>
</dbReference>
<dbReference type="InParanoid" id="A0A672IPA6"/>
<accession>A0A672IPA6</accession>
<keyword evidence="9" id="KW-0804">Transcription</keyword>
<keyword evidence="5 11" id="KW-0863">Zinc-finger</keyword>
<dbReference type="InterPro" id="IPR051497">
    <property type="entry name" value="Dev/Hematopoietic_TF"/>
</dbReference>
<sequence>HDVRPADEGRDLLTCGQCSQAFPLAHILAFIQHKQGGCGTRNLAPNASATPPSPAGRARQQVLLISSCPSLFPVGEEPSYFTCQQCEHVFPSAWALLQHAQHTHSFSIYQEDEEDDTNPGGGGARHKPAAAVLDPRHLNQALASAFNPQPSSVSLSSDRLQPDGLPL</sequence>
<reference evidence="14" key="3">
    <citation type="submission" date="2025-09" db="UniProtKB">
        <authorList>
            <consortium name="Ensembl"/>
        </authorList>
    </citation>
    <scope>IDENTIFICATION</scope>
</reference>
<proteinExistence type="predicted"/>
<dbReference type="Pfam" id="PF25491">
    <property type="entry name" value="CCHC_BCL-11A"/>
    <property type="match status" value="1"/>
</dbReference>
<evidence type="ECO:0000256" key="5">
    <source>
        <dbReference type="ARBA" id="ARBA00022771"/>
    </source>
</evidence>
<dbReference type="GO" id="GO:0000978">
    <property type="term" value="F:RNA polymerase II cis-regulatory region sequence-specific DNA binding"/>
    <property type="evidence" value="ECO:0007669"/>
    <property type="project" value="TreeGrafter"/>
</dbReference>
<keyword evidence="15" id="KW-1185">Reference proteome</keyword>
<evidence type="ECO:0000256" key="8">
    <source>
        <dbReference type="ARBA" id="ARBA00023015"/>
    </source>
</evidence>
<keyword evidence="8" id="KW-0805">Transcription regulation</keyword>
<dbReference type="InterPro" id="IPR057448">
    <property type="entry name" value="BCL-11A_Znf_CCHC"/>
</dbReference>
<dbReference type="PANTHER" id="PTHR45993">
    <property type="entry name" value="B-CELL LYMPHOMA/LEUKEMIA 11"/>
    <property type="match status" value="1"/>
</dbReference>
<dbReference type="PROSITE" id="PS50157">
    <property type="entry name" value="ZINC_FINGER_C2H2_2"/>
    <property type="match status" value="1"/>
</dbReference>
<dbReference type="OMA" id="TCQTCEC"/>
<dbReference type="GO" id="GO:0003700">
    <property type="term" value="F:DNA-binding transcription factor activity"/>
    <property type="evidence" value="ECO:0007669"/>
    <property type="project" value="TreeGrafter"/>
</dbReference>
<keyword evidence="2" id="KW-1017">Isopeptide bond</keyword>
<reference evidence="14" key="2">
    <citation type="submission" date="2025-08" db="UniProtKB">
        <authorList>
            <consortium name="Ensembl"/>
        </authorList>
    </citation>
    <scope>IDENTIFICATION</scope>
</reference>
<feature type="domain" description="C2H2-type" evidence="13">
    <location>
        <begin position="81"/>
        <end position="105"/>
    </location>
</feature>
<keyword evidence="4" id="KW-0677">Repeat</keyword>
<evidence type="ECO:0000256" key="9">
    <source>
        <dbReference type="ARBA" id="ARBA00023163"/>
    </source>
</evidence>
<dbReference type="PROSITE" id="PS00028">
    <property type="entry name" value="ZINC_FINGER_C2H2_1"/>
    <property type="match status" value="1"/>
</dbReference>
<dbReference type="PANTHER" id="PTHR45993:SF8">
    <property type="entry name" value="ZINC FINGER PROTEIN 296"/>
    <property type="match status" value="1"/>
</dbReference>
<evidence type="ECO:0000313" key="15">
    <source>
        <dbReference type="Proteomes" id="UP000472267"/>
    </source>
</evidence>
<name>A0A672IPA6_SALFA</name>
<dbReference type="GO" id="GO:0005634">
    <property type="term" value="C:nucleus"/>
    <property type="evidence" value="ECO:0007669"/>
    <property type="project" value="UniProtKB-SubCell"/>
</dbReference>
<keyword evidence="7" id="KW-0832">Ubl conjugation</keyword>
<evidence type="ECO:0000256" key="1">
    <source>
        <dbReference type="ARBA" id="ARBA00004123"/>
    </source>
</evidence>
<protein>
    <recommendedName>
        <fullName evidence="13">C2H2-type domain-containing protein</fullName>
    </recommendedName>
</protein>
<evidence type="ECO:0000256" key="3">
    <source>
        <dbReference type="ARBA" id="ARBA00022723"/>
    </source>
</evidence>
<organism evidence="14 15">
    <name type="scientific">Salarias fasciatus</name>
    <name type="common">Jewelled blenny</name>
    <name type="synonym">Blennius fasciatus</name>
    <dbReference type="NCBI Taxonomy" id="181472"/>
    <lineage>
        <taxon>Eukaryota</taxon>
        <taxon>Metazoa</taxon>
        <taxon>Chordata</taxon>
        <taxon>Craniata</taxon>
        <taxon>Vertebrata</taxon>
        <taxon>Euteleostomi</taxon>
        <taxon>Actinopterygii</taxon>
        <taxon>Neopterygii</taxon>
        <taxon>Teleostei</taxon>
        <taxon>Neoteleostei</taxon>
        <taxon>Acanthomorphata</taxon>
        <taxon>Ovalentaria</taxon>
        <taxon>Blenniimorphae</taxon>
        <taxon>Blenniiformes</taxon>
        <taxon>Blennioidei</taxon>
        <taxon>Blenniidae</taxon>
        <taxon>Salariinae</taxon>
        <taxon>Salarias</taxon>
    </lineage>
</organism>
<evidence type="ECO:0000256" key="10">
    <source>
        <dbReference type="ARBA" id="ARBA00023242"/>
    </source>
</evidence>
<keyword evidence="3" id="KW-0479">Metal-binding</keyword>
<feature type="region of interest" description="Disordered" evidence="12">
    <location>
        <begin position="146"/>
        <end position="167"/>
    </location>
</feature>
<evidence type="ECO:0000256" key="2">
    <source>
        <dbReference type="ARBA" id="ARBA00022499"/>
    </source>
</evidence>
<reference evidence="14" key="1">
    <citation type="submission" date="2019-06" db="EMBL/GenBank/DDBJ databases">
        <authorList>
            <consortium name="Wellcome Sanger Institute Data Sharing"/>
        </authorList>
    </citation>
    <scope>NUCLEOTIDE SEQUENCE [LARGE SCALE GENOMIC DNA]</scope>
</reference>
<dbReference type="GO" id="GO:0045944">
    <property type="term" value="P:positive regulation of transcription by RNA polymerase II"/>
    <property type="evidence" value="ECO:0007669"/>
    <property type="project" value="TreeGrafter"/>
</dbReference>
<feature type="compositionally biased region" description="Polar residues" evidence="12">
    <location>
        <begin position="146"/>
        <end position="159"/>
    </location>
</feature>